<dbReference type="EMBL" id="AP023086">
    <property type="protein sequence ID" value="BCD97600.1"/>
    <property type="molecule type" value="Genomic_DNA"/>
</dbReference>
<dbReference type="InterPro" id="IPR007296">
    <property type="entry name" value="DUF403"/>
</dbReference>
<accession>A0AAN1WHA7</accession>
<dbReference type="PANTHER" id="PTHR34595:SF7">
    <property type="entry name" value="SLL1039 PROTEIN"/>
    <property type="match status" value="1"/>
</dbReference>
<dbReference type="Pfam" id="PF04168">
    <property type="entry name" value="Alpha-E"/>
    <property type="match status" value="1"/>
</dbReference>
<evidence type="ECO:0000313" key="3">
    <source>
        <dbReference type="Proteomes" id="UP001320119"/>
    </source>
</evidence>
<dbReference type="KEGG" id="marq:MARGE09_P1801"/>
<reference evidence="2 3" key="1">
    <citation type="journal article" date="2022" name="IScience">
        <title>An ultrasensitive nanofiber-based assay for enzymatic hydrolysis and deep-sea microbial degradation of cellulose.</title>
        <authorList>
            <person name="Tsudome M."/>
            <person name="Tachioka M."/>
            <person name="Miyazaki M."/>
            <person name="Uchimura K."/>
            <person name="Tsuda M."/>
            <person name="Takaki Y."/>
            <person name="Deguchi S."/>
        </authorList>
    </citation>
    <scope>NUCLEOTIDE SEQUENCE [LARGE SCALE GENOMIC DNA]</scope>
    <source>
        <strain evidence="2 3">GE09</strain>
    </source>
</reference>
<sequence>MLSKVAERVYWTARYLERIESTARLISIYDKLLFDLPRSVQLSWYNLIRINGLQADFSERYAVQDERNVIKFLLGDTSNASSVVSSLKAARENVRTTRDVIPADVWYMINELNLYVSENIMWGVNRSKRHEFLREIICGCQQILGTLYSDMPRDAAWKFLRIGRNLERADMTSRNVDAAVAAIIEMQDVDEAVNSHQIIWLNLLRSLNADHCYRRTTRDTVHGKVVVQYLLANTEFPKSVAYCFNSLIESCGQLPNSEALMKKLSSIKKDFIVDYPADLWGQSLRDYLNDLQIQIIGMHQDISETWFPAWD</sequence>
<keyword evidence="3" id="KW-1185">Reference proteome</keyword>
<dbReference type="PANTHER" id="PTHR34595">
    <property type="entry name" value="BLR5612 PROTEIN"/>
    <property type="match status" value="1"/>
</dbReference>
<name>A0AAN1WHA7_9GAMM</name>
<evidence type="ECO:0000259" key="1">
    <source>
        <dbReference type="Pfam" id="PF04168"/>
    </source>
</evidence>
<organism evidence="2 3">
    <name type="scientific">Marinagarivorans cellulosilyticus</name>
    <dbReference type="NCBI Taxonomy" id="2721545"/>
    <lineage>
        <taxon>Bacteria</taxon>
        <taxon>Pseudomonadati</taxon>
        <taxon>Pseudomonadota</taxon>
        <taxon>Gammaproteobacteria</taxon>
        <taxon>Cellvibrionales</taxon>
        <taxon>Cellvibrionaceae</taxon>
        <taxon>Marinagarivorans</taxon>
    </lineage>
</organism>
<proteinExistence type="predicted"/>
<protein>
    <recommendedName>
        <fullName evidence="1">DUF403 domain-containing protein</fullName>
    </recommendedName>
</protein>
<dbReference type="RefSeq" id="WP_236987348.1">
    <property type="nucleotide sequence ID" value="NZ_AP023086.1"/>
</dbReference>
<dbReference type="Proteomes" id="UP001320119">
    <property type="component" value="Chromosome"/>
</dbReference>
<evidence type="ECO:0000313" key="2">
    <source>
        <dbReference type="EMBL" id="BCD97600.1"/>
    </source>
</evidence>
<dbReference type="InterPro" id="IPR051680">
    <property type="entry name" value="ATP-dep_Glu-Cys_Ligase-2"/>
</dbReference>
<feature type="domain" description="DUF403" evidence="1">
    <location>
        <begin position="1"/>
        <end position="307"/>
    </location>
</feature>
<dbReference type="AlphaFoldDB" id="A0AAN1WHA7"/>
<gene>
    <name evidence="2" type="ORF">MARGE09_P1801</name>
</gene>